<dbReference type="GO" id="GO:0016787">
    <property type="term" value="F:hydrolase activity"/>
    <property type="evidence" value="ECO:0007669"/>
    <property type="project" value="InterPro"/>
</dbReference>
<evidence type="ECO:0008006" key="2">
    <source>
        <dbReference type="Google" id="ProtNLM"/>
    </source>
</evidence>
<dbReference type="PANTHER" id="PTHR21562">
    <property type="entry name" value="NOTUM-RELATED"/>
    <property type="match status" value="1"/>
</dbReference>
<evidence type="ECO:0000313" key="1">
    <source>
        <dbReference type="EMBL" id="NDV33314.1"/>
    </source>
</evidence>
<proteinExistence type="predicted"/>
<name>A0A6B2L8K1_9EUKA</name>
<dbReference type="PANTHER" id="PTHR21562:SF122">
    <property type="entry name" value="PALMITOLEOYL-PROTEIN CARBOXYLESTERASE NOTUM"/>
    <property type="match status" value="1"/>
</dbReference>
<protein>
    <recommendedName>
        <fullName evidence="2">Pectin acetylesterase</fullName>
    </recommendedName>
</protein>
<dbReference type="Pfam" id="PF03283">
    <property type="entry name" value="PAE"/>
    <property type="match status" value="1"/>
</dbReference>
<dbReference type="InterPro" id="IPR004963">
    <property type="entry name" value="PAE/NOTUM"/>
</dbReference>
<sequence>MEGGGFCYDQTSCNLRWSNSKSLMSSKGWSSTREGPGILSDSPSINPYWHNASIMDIMYCSSDSYSGNKMNSDLNWNFMGSVIVESAIQDAIKRYGLNNARKVIFTGSSAGAEGLYPNANRVHKMVSPNTQFLVLLDSGWFLDFDPYRNGDCSQLGSCTEQEGLRRGVLHWNPNMDQDCAAAKQLWQCLLGYHAFPYIKSESFVFVYSYDSAGLGHDGIYNIPTSPGELAYAKQAALNITKSLSDDNVNAFFNPSCYRHTIEGDNNWGKLEISGRKLVDVIYEWTLNPSSSSFRLTDSCNTPNCNPTCNLL</sequence>
<organism evidence="1">
    <name type="scientific">Arcella intermedia</name>
    <dbReference type="NCBI Taxonomy" id="1963864"/>
    <lineage>
        <taxon>Eukaryota</taxon>
        <taxon>Amoebozoa</taxon>
        <taxon>Tubulinea</taxon>
        <taxon>Elardia</taxon>
        <taxon>Arcellinida</taxon>
        <taxon>Sphaerothecina</taxon>
        <taxon>Arcellidae</taxon>
        <taxon>Arcella</taxon>
    </lineage>
</organism>
<dbReference type="EMBL" id="GIBP01004345">
    <property type="protein sequence ID" value="NDV33314.1"/>
    <property type="molecule type" value="Transcribed_RNA"/>
</dbReference>
<accession>A0A6B2L8K1</accession>
<dbReference type="AlphaFoldDB" id="A0A6B2L8K1"/>
<reference evidence="1" key="1">
    <citation type="journal article" date="2020" name="J. Eukaryot. Microbiol.">
        <title>De novo Sequencing, Assembly and Annotation of the Transcriptome for the Free-Living Testate Amoeba Arcella intermedia.</title>
        <authorList>
            <person name="Ribeiro G.M."/>
            <person name="Porfirio-Sousa A.L."/>
            <person name="Maurer-Alcala X.X."/>
            <person name="Katz L.A."/>
            <person name="Lahr D.J.G."/>
        </authorList>
    </citation>
    <scope>NUCLEOTIDE SEQUENCE</scope>
</reference>